<name>A0A0E9XRK9_ANGAN</name>
<reference evidence="1" key="1">
    <citation type="submission" date="2014-11" db="EMBL/GenBank/DDBJ databases">
        <authorList>
            <person name="Amaro Gonzalez C."/>
        </authorList>
    </citation>
    <scope>NUCLEOTIDE SEQUENCE</scope>
</reference>
<sequence length="51" mass="5849">MSPCSTNRTQPEESLVVHFVDPLYEFKSLNQITPESHFTCLKRLNILSLSP</sequence>
<reference evidence="1" key="2">
    <citation type="journal article" date="2015" name="Fish Shellfish Immunol.">
        <title>Early steps in the European eel (Anguilla anguilla)-Vibrio vulnificus interaction in the gills: Role of the RtxA13 toxin.</title>
        <authorList>
            <person name="Callol A."/>
            <person name="Pajuelo D."/>
            <person name="Ebbesson L."/>
            <person name="Teles M."/>
            <person name="MacKenzie S."/>
            <person name="Amaro C."/>
        </authorList>
    </citation>
    <scope>NUCLEOTIDE SEQUENCE</scope>
</reference>
<accession>A0A0E9XRK9</accession>
<dbReference type="EMBL" id="GBXM01003318">
    <property type="protein sequence ID" value="JAI05260.1"/>
    <property type="molecule type" value="Transcribed_RNA"/>
</dbReference>
<protein>
    <submittedName>
        <fullName evidence="1">Uncharacterized protein</fullName>
    </submittedName>
</protein>
<evidence type="ECO:0000313" key="1">
    <source>
        <dbReference type="EMBL" id="JAI05260.1"/>
    </source>
</evidence>
<dbReference type="AlphaFoldDB" id="A0A0E9XRK9"/>
<organism evidence="1">
    <name type="scientific">Anguilla anguilla</name>
    <name type="common">European freshwater eel</name>
    <name type="synonym">Muraena anguilla</name>
    <dbReference type="NCBI Taxonomy" id="7936"/>
    <lineage>
        <taxon>Eukaryota</taxon>
        <taxon>Metazoa</taxon>
        <taxon>Chordata</taxon>
        <taxon>Craniata</taxon>
        <taxon>Vertebrata</taxon>
        <taxon>Euteleostomi</taxon>
        <taxon>Actinopterygii</taxon>
        <taxon>Neopterygii</taxon>
        <taxon>Teleostei</taxon>
        <taxon>Anguilliformes</taxon>
        <taxon>Anguillidae</taxon>
        <taxon>Anguilla</taxon>
    </lineage>
</organism>
<proteinExistence type="predicted"/>